<dbReference type="PANTHER" id="PTHR43649">
    <property type="entry name" value="ARABINOSE-BINDING PROTEIN-RELATED"/>
    <property type="match status" value="1"/>
</dbReference>
<dbReference type="Proteomes" id="UP001597120">
    <property type="component" value="Unassembled WGS sequence"/>
</dbReference>
<feature type="compositionally biased region" description="Polar residues" evidence="2">
    <location>
        <begin position="34"/>
        <end position="44"/>
    </location>
</feature>
<evidence type="ECO:0000313" key="5">
    <source>
        <dbReference type="Proteomes" id="UP001597120"/>
    </source>
</evidence>
<keyword evidence="5" id="KW-1185">Reference proteome</keyword>
<feature type="region of interest" description="Disordered" evidence="2">
    <location>
        <begin position="30"/>
        <end position="57"/>
    </location>
</feature>
<evidence type="ECO:0000256" key="2">
    <source>
        <dbReference type="SAM" id="MobiDB-lite"/>
    </source>
</evidence>
<keyword evidence="1 3" id="KW-0732">Signal</keyword>
<organism evidence="4 5">
    <name type="scientific">Paenibacillus residui</name>
    <dbReference type="NCBI Taxonomy" id="629724"/>
    <lineage>
        <taxon>Bacteria</taxon>
        <taxon>Bacillati</taxon>
        <taxon>Bacillota</taxon>
        <taxon>Bacilli</taxon>
        <taxon>Bacillales</taxon>
        <taxon>Paenibacillaceae</taxon>
        <taxon>Paenibacillus</taxon>
    </lineage>
</organism>
<name>A0ABW3DDA9_9BACL</name>
<feature type="signal peptide" evidence="3">
    <location>
        <begin position="1"/>
        <end position="30"/>
    </location>
</feature>
<accession>A0ABW3DDA9</accession>
<feature type="chain" id="PRO_5046479290" description="ABC transporter substrate-binding protein" evidence="3">
    <location>
        <begin position="31"/>
        <end position="557"/>
    </location>
</feature>
<gene>
    <name evidence="4" type="ORF">ACFQ03_15365</name>
</gene>
<dbReference type="PANTHER" id="PTHR43649:SF33">
    <property type="entry name" value="POLYGALACTURONAN_RHAMNOGALACTURONAN-BINDING PROTEIN YTCQ"/>
    <property type="match status" value="1"/>
</dbReference>
<dbReference type="Gene3D" id="3.40.190.10">
    <property type="entry name" value="Periplasmic binding protein-like II"/>
    <property type="match status" value="2"/>
</dbReference>
<comment type="caution">
    <text evidence="4">The sequence shown here is derived from an EMBL/GenBank/DDBJ whole genome shotgun (WGS) entry which is preliminary data.</text>
</comment>
<evidence type="ECO:0000256" key="1">
    <source>
        <dbReference type="ARBA" id="ARBA00022729"/>
    </source>
</evidence>
<reference evidence="5" key="1">
    <citation type="journal article" date="2019" name="Int. J. Syst. Evol. Microbiol.">
        <title>The Global Catalogue of Microorganisms (GCM) 10K type strain sequencing project: providing services to taxonomists for standard genome sequencing and annotation.</title>
        <authorList>
            <consortium name="The Broad Institute Genomics Platform"/>
            <consortium name="The Broad Institute Genome Sequencing Center for Infectious Disease"/>
            <person name="Wu L."/>
            <person name="Ma J."/>
        </authorList>
    </citation>
    <scope>NUCLEOTIDE SEQUENCE [LARGE SCALE GENOMIC DNA]</scope>
    <source>
        <strain evidence="5">CCUG 57263</strain>
    </source>
</reference>
<evidence type="ECO:0008006" key="6">
    <source>
        <dbReference type="Google" id="ProtNLM"/>
    </source>
</evidence>
<protein>
    <recommendedName>
        <fullName evidence="6">ABC transporter substrate-binding protein</fullName>
    </recommendedName>
</protein>
<sequence>MKNVKFGTTFMLLCSLVLILFLAACNSDKGANEPTPTSDTTNNNKDGDQGQGQSNSNDKKLTLKWFVNGSNNSSLPPKDKDFVRKTIEEKFNVDLQIEHMQLGADFTTKLNLMMAGRDVPDMFMSDGAASNNYIKDGLTLDMTGLVTPEKMPNYFKYWVKEDELERYQVQNKFMRAPVPFPKQQYVSYYVRKDWIDNLKAKGVDVDIPTNYDEMIEVMKAFTFNDPDNNGKDDTKGFTTFGNGTLPYVYWPEYLKNGLYGLGLVDDQLVDGYSDLKVGQVLDDIRKVIDMKVVDEDWYLQKSGEELNKAAQGKAGIFWGSARFAGLDNDPNSVQFKTKEILKSAGKTEDAEKVDWQPFHPFADTGVATEALPGAPFMFGKDAPAENVERTLQILDWMASEEGFLLVRYGQEGVHYKRDGNTITLDADAYKRDVVDQGDFLNIYQFFAAADEPQVFGLEVVRPTETDRDRAILEKLRTYKYLPSIGTNVAPPEGYNLADFRNQLYSVLSKILFEEQDASNWPTYREELMDKYGGRAVFEAYAEQMSKAHGRTITFRDK</sequence>
<evidence type="ECO:0000313" key="4">
    <source>
        <dbReference type="EMBL" id="MFD0870534.1"/>
    </source>
</evidence>
<proteinExistence type="predicted"/>
<evidence type="ECO:0000256" key="3">
    <source>
        <dbReference type="SAM" id="SignalP"/>
    </source>
</evidence>
<dbReference type="RefSeq" id="WP_379289236.1">
    <property type="nucleotide sequence ID" value="NZ_JBHTIU010000049.1"/>
</dbReference>
<dbReference type="PROSITE" id="PS51257">
    <property type="entry name" value="PROKAR_LIPOPROTEIN"/>
    <property type="match status" value="1"/>
</dbReference>
<dbReference type="SUPFAM" id="SSF53850">
    <property type="entry name" value="Periplasmic binding protein-like II"/>
    <property type="match status" value="1"/>
</dbReference>
<dbReference type="EMBL" id="JBHTIU010000049">
    <property type="protein sequence ID" value="MFD0870534.1"/>
    <property type="molecule type" value="Genomic_DNA"/>
</dbReference>
<dbReference type="InterPro" id="IPR050490">
    <property type="entry name" value="Bact_solute-bd_prot1"/>
</dbReference>